<proteinExistence type="predicted"/>
<protein>
    <submittedName>
        <fullName evidence="2">Transposon Tf2-2 polyprotein</fullName>
    </submittedName>
</protein>
<comment type="caution">
    <text evidence="2">The sequence shown here is derived from an EMBL/GenBank/DDBJ whole genome shotgun (WGS) entry which is preliminary data.</text>
</comment>
<dbReference type="Gene3D" id="1.10.340.70">
    <property type="match status" value="1"/>
</dbReference>
<feature type="domain" description="Integrase zinc-binding" evidence="1">
    <location>
        <begin position="51"/>
        <end position="107"/>
    </location>
</feature>
<reference evidence="2 3" key="1">
    <citation type="submission" date="2013-12" db="EMBL/GenBank/DDBJ databases">
        <authorList>
            <person name="Cubeta M."/>
            <person name="Pakala S."/>
            <person name="Fedorova N."/>
            <person name="Thomas E."/>
            <person name="Dean R."/>
            <person name="Jabaji S."/>
            <person name="Neate S."/>
            <person name="Toda T."/>
            <person name="Tavantzis S."/>
            <person name="Vilgalys R."/>
            <person name="Bharathan N."/>
            <person name="Pakala S."/>
            <person name="Losada L.S."/>
            <person name="Zafar N."/>
            <person name="Nierman W."/>
        </authorList>
    </citation>
    <scope>NUCLEOTIDE SEQUENCE [LARGE SCALE GENOMIC DNA]</scope>
    <source>
        <strain evidence="2 3">123E</strain>
    </source>
</reference>
<keyword evidence="3" id="KW-1185">Reference proteome</keyword>
<dbReference type="OrthoDB" id="2273864at2759"/>
<accession>A0A074RE46</accession>
<dbReference type="Pfam" id="PF17921">
    <property type="entry name" value="Integrase_H2C2"/>
    <property type="match status" value="1"/>
</dbReference>
<dbReference type="InterPro" id="IPR050951">
    <property type="entry name" value="Retrovirus_Pol_polyprotein"/>
</dbReference>
<dbReference type="Gene3D" id="3.30.420.10">
    <property type="entry name" value="Ribonuclease H-like superfamily/Ribonuclease H"/>
    <property type="match status" value="1"/>
</dbReference>
<gene>
    <name evidence="2" type="ORF">V565_321990</name>
</gene>
<dbReference type="AlphaFoldDB" id="A0A074RE46"/>
<evidence type="ECO:0000313" key="3">
    <source>
        <dbReference type="Proteomes" id="UP000027456"/>
    </source>
</evidence>
<dbReference type="Proteomes" id="UP000027456">
    <property type="component" value="Unassembled WGS sequence"/>
</dbReference>
<sequence length="184" mass="21206">EINDLIGEALYEDPRSKEILDLIKHKKTVQDWTLQEGLLWHKGKIFVPRNEKIRNLVLESRHDALSAGHPGQLRTLELISQTYWWPSMKKSVKSYVEHCEVCIQSKPTNQLPVGTLKPLPIPEHPWEDIAYDLVVGLPQSEGFDAILSVIDRFSKMAHPLPRNHDITRLSKLVPNLCMEITRFT</sequence>
<dbReference type="PANTHER" id="PTHR37984">
    <property type="entry name" value="PROTEIN CBG26694"/>
    <property type="match status" value="1"/>
</dbReference>
<dbReference type="EMBL" id="AZST01002289">
    <property type="protein sequence ID" value="KEP45074.1"/>
    <property type="molecule type" value="Genomic_DNA"/>
</dbReference>
<dbReference type="GO" id="GO:0003676">
    <property type="term" value="F:nucleic acid binding"/>
    <property type="evidence" value="ECO:0007669"/>
    <property type="project" value="InterPro"/>
</dbReference>
<dbReference type="SUPFAM" id="SSF53098">
    <property type="entry name" value="Ribonuclease H-like"/>
    <property type="match status" value="1"/>
</dbReference>
<organism evidence="2 3">
    <name type="scientific">Rhizoctonia solani 123E</name>
    <dbReference type="NCBI Taxonomy" id="1423351"/>
    <lineage>
        <taxon>Eukaryota</taxon>
        <taxon>Fungi</taxon>
        <taxon>Dikarya</taxon>
        <taxon>Basidiomycota</taxon>
        <taxon>Agaricomycotina</taxon>
        <taxon>Agaricomycetes</taxon>
        <taxon>Cantharellales</taxon>
        <taxon>Ceratobasidiaceae</taxon>
        <taxon>Rhizoctonia</taxon>
    </lineage>
</organism>
<evidence type="ECO:0000259" key="1">
    <source>
        <dbReference type="Pfam" id="PF17921"/>
    </source>
</evidence>
<dbReference type="InterPro" id="IPR012337">
    <property type="entry name" value="RNaseH-like_sf"/>
</dbReference>
<dbReference type="HOGENOM" id="CLU_1471659_0_0_1"/>
<dbReference type="FunFam" id="1.10.340.70:FF:000001">
    <property type="entry name" value="Retrovirus-related Pol polyprotein from transposon gypsy-like Protein"/>
    <property type="match status" value="1"/>
</dbReference>
<name>A0A074RE46_9AGAM</name>
<dbReference type="InterPro" id="IPR036397">
    <property type="entry name" value="RNaseH_sf"/>
</dbReference>
<dbReference type="PANTHER" id="PTHR37984:SF5">
    <property type="entry name" value="PROTEIN NYNRIN-LIKE"/>
    <property type="match status" value="1"/>
</dbReference>
<dbReference type="STRING" id="1423351.A0A074RE46"/>
<feature type="non-terminal residue" evidence="2">
    <location>
        <position position="1"/>
    </location>
</feature>
<evidence type="ECO:0000313" key="2">
    <source>
        <dbReference type="EMBL" id="KEP45074.1"/>
    </source>
</evidence>
<dbReference type="InterPro" id="IPR041588">
    <property type="entry name" value="Integrase_H2C2"/>
</dbReference>